<sequence>MLAVDKPRALRTIAMWAEFLTTGAGRRNHIEFHDLDQFMQYRVLDVGKMYWVGVLTFGMAIDIPDHEMDLCSELCHAAWLSCGLINDLYSWPKERKAAVDSGASHVNNAVWVLMRQHGIDEPAAIARLKDRIRSCMAQHLVVVEQCKHRTNISLQLRRFVEAMEYSMVANVVFSGECPRYNYQRGFNERQLGWMKGGTPSEPGIMGRAETQERMVCRSEGWL</sequence>
<keyword evidence="2" id="KW-1185">Reference proteome</keyword>
<dbReference type="Gene3D" id="1.10.600.10">
    <property type="entry name" value="Farnesyl Diphosphate Synthase"/>
    <property type="match status" value="1"/>
</dbReference>
<accession>A0AA39XR23</accession>
<reference evidence="1" key="1">
    <citation type="submission" date="2023-06" db="EMBL/GenBank/DDBJ databases">
        <title>Genome-scale phylogeny and comparative genomics of the fungal order Sordariales.</title>
        <authorList>
            <consortium name="Lawrence Berkeley National Laboratory"/>
            <person name="Hensen N."/>
            <person name="Bonometti L."/>
            <person name="Westerberg I."/>
            <person name="Brannstrom I.O."/>
            <person name="Guillou S."/>
            <person name="Cros-Aarteil S."/>
            <person name="Calhoun S."/>
            <person name="Haridas S."/>
            <person name="Kuo A."/>
            <person name="Mondo S."/>
            <person name="Pangilinan J."/>
            <person name="Riley R."/>
            <person name="Labutti K."/>
            <person name="Andreopoulos B."/>
            <person name="Lipzen A."/>
            <person name="Chen C."/>
            <person name="Yanf M."/>
            <person name="Daum C."/>
            <person name="Ng V."/>
            <person name="Clum A."/>
            <person name="Steindorff A."/>
            <person name="Ohm R."/>
            <person name="Martin F."/>
            <person name="Silar P."/>
            <person name="Natvig D."/>
            <person name="Lalanne C."/>
            <person name="Gautier V."/>
            <person name="Ament-Velasquez S.L."/>
            <person name="Kruys A."/>
            <person name="Hutchinson M.I."/>
            <person name="Powell A.J."/>
            <person name="Barry K."/>
            <person name="Miller A.N."/>
            <person name="Grigoriev I.V."/>
            <person name="Debuchy R."/>
            <person name="Gladieux P."/>
            <person name="Thoren M.H."/>
            <person name="Johannesson H."/>
        </authorList>
    </citation>
    <scope>NUCLEOTIDE SEQUENCE</scope>
    <source>
        <strain evidence="1">SMH2532-1</strain>
    </source>
</reference>
<comment type="caution">
    <text evidence="1">The sequence shown here is derived from an EMBL/GenBank/DDBJ whole genome shotgun (WGS) entry which is preliminary data.</text>
</comment>
<evidence type="ECO:0000313" key="1">
    <source>
        <dbReference type="EMBL" id="KAK0638643.1"/>
    </source>
</evidence>
<organism evidence="1 2">
    <name type="scientific">Cercophora newfieldiana</name>
    <dbReference type="NCBI Taxonomy" id="92897"/>
    <lineage>
        <taxon>Eukaryota</taxon>
        <taxon>Fungi</taxon>
        <taxon>Dikarya</taxon>
        <taxon>Ascomycota</taxon>
        <taxon>Pezizomycotina</taxon>
        <taxon>Sordariomycetes</taxon>
        <taxon>Sordariomycetidae</taxon>
        <taxon>Sordariales</taxon>
        <taxon>Lasiosphaeriaceae</taxon>
        <taxon>Cercophora</taxon>
    </lineage>
</organism>
<dbReference type="SUPFAM" id="SSF48576">
    <property type="entry name" value="Terpenoid synthases"/>
    <property type="match status" value="1"/>
</dbReference>
<dbReference type="Proteomes" id="UP001174936">
    <property type="component" value="Unassembled WGS sequence"/>
</dbReference>
<evidence type="ECO:0000313" key="2">
    <source>
        <dbReference type="Proteomes" id="UP001174936"/>
    </source>
</evidence>
<dbReference type="Pfam" id="PF19086">
    <property type="entry name" value="Terpene_syn_C_2"/>
    <property type="match status" value="1"/>
</dbReference>
<protein>
    <submittedName>
        <fullName evidence="1">Isoprenoid synthase domain-containing protein</fullName>
    </submittedName>
</protein>
<name>A0AA39XR23_9PEZI</name>
<gene>
    <name evidence="1" type="ORF">B0T16DRAFT_421482</name>
</gene>
<dbReference type="EMBL" id="JAULSV010000007">
    <property type="protein sequence ID" value="KAK0638643.1"/>
    <property type="molecule type" value="Genomic_DNA"/>
</dbReference>
<dbReference type="InterPro" id="IPR008949">
    <property type="entry name" value="Isoprenoid_synthase_dom_sf"/>
</dbReference>
<proteinExistence type="predicted"/>
<dbReference type="AlphaFoldDB" id="A0AA39XR23"/>